<dbReference type="CDD" id="cd06261">
    <property type="entry name" value="TM_PBP2"/>
    <property type="match status" value="1"/>
</dbReference>
<dbReference type="Pfam" id="PF00528">
    <property type="entry name" value="BPD_transp_1"/>
    <property type="match status" value="1"/>
</dbReference>
<reference evidence="11 12" key="1">
    <citation type="submission" date="2013-08" db="EMBL/GenBank/DDBJ databases">
        <authorList>
            <person name="Durkin A.S."/>
            <person name="Haft D.R."/>
            <person name="McCorrison J."/>
            <person name="Torralba M."/>
            <person name="Gillis M."/>
            <person name="Haft D.H."/>
            <person name="Methe B."/>
            <person name="Sutton G."/>
            <person name="Nelson K.E."/>
        </authorList>
    </citation>
    <scope>NUCLEOTIDE SEQUENCE [LARGE SCALE GENOMIC DNA]</scope>
    <source>
        <strain evidence="10 12">ATCC 35536</strain>
        <strain evidence="9 11">VPI DR56BR1116</strain>
    </source>
</reference>
<evidence type="ECO:0000256" key="3">
    <source>
        <dbReference type="ARBA" id="ARBA00022475"/>
    </source>
</evidence>
<keyword evidence="2 7" id="KW-0813">Transport</keyword>
<dbReference type="EMBL" id="AVQI01000028">
    <property type="protein sequence ID" value="ERK04149.1"/>
    <property type="molecule type" value="Genomic_DNA"/>
</dbReference>
<dbReference type="SUPFAM" id="SSF161098">
    <property type="entry name" value="MetI-like"/>
    <property type="match status" value="1"/>
</dbReference>
<dbReference type="InterPro" id="IPR000515">
    <property type="entry name" value="MetI-like"/>
</dbReference>
<keyword evidence="5 7" id="KW-1133">Transmembrane helix</keyword>
<comment type="caution">
    <text evidence="9">The sequence shown here is derived from an EMBL/GenBank/DDBJ whole genome shotgun (WGS) entry which is preliminary data.</text>
</comment>
<protein>
    <submittedName>
        <fullName evidence="9">ABC transporter, permease protein</fullName>
    </submittedName>
</protein>
<gene>
    <name evidence="10" type="ORF">HMPREF0860_1539</name>
    <name evidence="9" type="ORF">HMPREF1325_2483</name>
</gene>
<evidence type="ECO:0000313" key="9">
    <source>
        <dbReference type="EMBL" id="ERF60198.1"/>
    </source>
</evidence>
<name>U2MY64_TRESO</name>
<feature type="transmembrane region" description="Helical" evidence="7">
    <location>
        <begin position="73"/>
        <end position="93"/>
    </location>
</feature>
<dbReference type="RefSeq" id="WP_021330597.1">
    <property type="nucleotide sequence ID" value="NZ_AUZJ01000043.1"/>
</dbReference>
<feature type="transmembrane region" description="Helical" evidence="7">
    <location>
        <begin position="182"/>
        <end position="204"/>
    </location>
</feature>
<evidence type="ECO:0000256" key="5">
    <source>
        <dbReference type="ARBA" id="ARBA00022989"/>
    </source>
</evidence>
<dbReference type="PANTHER" id="PTHR32243:SF18">
    <property type="entry name" value="INNER MEMBRANE ABC TRANSPORTER PERMEASE PROTEIN YCJP"/>
    <property type="match status" value="1"/>
</dbReference>
<sequence>MTVLRKKPFFSMIIIILGSLLVLVPVYWMVATSFKTTPETFENPLTLIPRHPTLQAYKNIITSYSFGTFFSNSLIVVIGATLLTLFISTFAGFGVSRFNFKGRAAFLGFILATQMFPSVIMLVPYFRILKLYGLINTHMGLIIVYISFQTPLCTWLMYSHFETISKDLDAAASIDGLGQFGIFFRIIFPLSLPGIAATAIYSFINSWNEFQFALVLTTSDKMKTLTVGIGQMIEDTKVNWNEMMAANLLASVLLILVFLFCQNFFFAGMTSGSIKE</sequence>
<evidence type="ECO:0000313" key="10">
    <source>
        <dbReference type="EMBL" id="ERK04149.1"/>
    </source>
</evidence>
<dbReference type="EMBL" id="AUZJ01000043">
    <property type="protein sequence ID" value="ERF60198.1"/>
    <property type="molecule type" value="Genomic_DNA"/>
</dbReference>
<dbReference type="eggNOG" id="COG0395">
    <property type="taxonomic scope" value="Bacteria"/>
</dbReference>
<dbReference type="Proteomes" id="UP000016646">
    <property type="component" value="Unassembled WGS sequence"/>
</dbReference>
<evidence type="ECO:0000259" key="8">
    <source>
        <dbReference type="PROSITE" id="PS50928"/>
    </source>
</evidence>
<dbReference type="InterPro" id="IPR050901">
    <property type="entry name" value="BP-dep_ABC_trans_perm"/>
</dbReference>
<comment type="similarity">
    <text evidence="7">Belongs to the binding-protein-dependent transport system permease family.</text>
</comment>
<evidence type="ECO:0000256" key="1">
    <source>
        <dbReference type="ARBA" id="ARBA00004651"/>
    </source>
</evidence>
<proteinExistence type="inferred from homology"/>
<keyword evidence="4 7" id="KW-0812">Transmembrane</keyword>
<evidence type="ECO:0000256" key="4">
    <source>
        <dbReference type="ARBA" id="ARBA00022692"/>
    </source>
</evidence>
<dbReference type="OrthoDB" id="9794684at2"/>
<dbReference type="Gene3D" id="1.10.3720.10">
    <property type="entry name" value="MetI-like"/>
    <property type="match status" value="1"/>
</dbReference>
<dbReference type="STRING" id="1125725.HMPREF1325_2483"/>
<accession>U2MY64</accession>
<feature type="transmembrane region" description="Helical" evidence="7">
    <location>
        <begin position="138"/>
        <end position="161"/>
    </location>
</feature>
<evidence type="ECO:0000256" key="6">
    <source>
        <dbReference type="ARBA" id="ARBA00023136"/>
    </source>
</evidence>
<evidence type="ECO:0000313" key="12">
    <source>
        <dbReference type="Proteomes" id="UP000016646"/>
    </source>
</evidence>
<evidence type="ECO:0000256" key="7">
    <source>
        <dbReference type="RuleBase" id="RU363032"/>
    </source>
</evidence>
<keyword evidence="12" id="KW-1185">Reference proteome</keyword>
<dbReference type="GO" id="GO:0005886">
    <property type="term" value="C:plasma membrane"/>
    <property type="evidence" value="ECO:0007669"/>
    <property type="project" value="UniProtKB-SubCell"/>
</dbReference>
<keyword evidence="3" id="KW-1003">Cell membrane</keyword>
<evidence type="ECO:0000313" key="11">
    <source>
        <dbReference type="Proteomes" id="UP000016412"/>
    </source>
</evidence>
<feature type="transmembrane region" description="Helical" evidence="7">
    <location>
        <begin position="9"/>
        <end position="30"/>
    </location>
</feature>
<feature type="domain" description="ABC transmembrane type-1" evidence="8">
    <location>
        <begin position="70"/>
        <end position="261"/>
    </location>
</feature>
<dbReference type="AlphaFoldDB" id="U2MY64"/>
<keyword evidence="6 7" id="KW-0472">Membrane</keyword>
<dbReference type="PANTHER" id="PTHR32243">
    <property type="entry name" value="MALTOSE TRANSPORT SYSTEM PERMEASE-RELATED"/>
    <property type="match status" value="1"/>
</dbReference>
<dbReference type="GO" id="GO:0055085">
    <property type="term" value="P:transmembrane transport"/>
    <property type="evidence" value="ECO:0007669"/>
    <property type="project" value="InterPro"/>
</dbReference>
<dbReference type="PROSITE" id="PS50928">
    <property type="entry name" value="ABC_TM1"/>
    <property type="match status" value="1"/>
</dbReference>
<organism evidence="9 11">
    <name type="scientific">Treponema socranskii subsp. socranskii VPI DR56BR1116 = ATCC 35536</name>
    <dbReference type="NCBI Taxonomy" id="1125725"/>
    <lineage>
        <taxon>Bacteria</taxon>
        <taxon>Pseudomonadati</taxon>
        <taxon>Spirochaetota</taxon>
        <taxon>Spirochaetia</taxon>
        <taxon>Spirochaetales</taxon>
        <taxon>Treponemataceae</taxon>
        <taxon>Treponema</taxon>
    </lineage>
</organism>
<dbReference type="InterPro" id="IPR035906">
    <property type="entry name" value="MetI-like_sf"/>
</dbReference>
<comment type="subcellular location">
    <subcellularLocation>
        <location evidence="1 7">Cell membrane</location>
        <topology evidence="1 7">Multi-pass membrane protein</topology>
    </subcellularLocation>
</comment>
<evidence type="ECO:0000256" key="2">
    <source>
        <dbReference type="ARBA" id="ARBA00022448"/>
    </source>
</evidence>
<feature type="transmembrane region" description="Helical" evidence="7">
    <location>
        <begin position="105"/>
        <end position="126"/>
    </location>
</feature>
<dbReference type="PATRIC" id="fig|1125725.3.peg.1657"/>
<feature type="transmembrane region" description="Helical" evidence="7">
    <location>
        <begin position="244"/>
        <end position="266"/>
    </location>
</feature>
<dbReference type="Proteomes" id="UP000016412">
    <property type="component" value="Unassembled WGS sequence"/>
</dbReference>